<dbReference type="SUPFAM" id="SSF53335">
    <property type="entry name" value="S-adenosyl-L-methionine-dependent methyltransferases"/>
    <property type="match status" value="1"/>
</dbReference>
<organism evidence="8 9">
    <name type="scientific">Elaeis guineensis var. tenera</name>
    <name type="common">Oil palm</name>
    <dbReference type="NCBI Taxonomy" id="51953"/>
    <lineage>
        <taxon>Eukaryota</taxon>
        <taxon>Viridiplantae</taxon>
        <taxon>Streptophyta</taxon>
        <taxon>Embryophyta</taxon>
        <taxon>Tracheophyta</taxon>
        <taxon>Spermatophyta</taxon>
        <taxon>Magnoliopsida</taxon>
        <taxon>Liliopsida</taxon>
        <taxon>Arecaceae</taxon>
        <taxon>Arecoideae</taxon>
        <taxon>Cocoseae</taxon>
        <taxon>Elaeidinae</taxon>
        <taxon>Elaeis</taxon>
    </lineage>
</organism>
<protein>
    <submittedName>
        <fullName evidence="9">Uncharacterized protein LOC105054654</fullName>
    </submittedName>
</protein>
<dbReference type="InterPro" id="IPR029063">
    <property type="entry name" value="SAM-dependent_MTases_sf"/>
</dbReference>
<dbReference type="PANTHER" id="PTHR44067">
    <property type="entry name" value="S-ADENOSYL-L-METHIONINE-DEPENDENT METHYLTRANSFERASE SUPERFAMILY PROTEIN-RELATED"/>
    <property type="match status" value="1"/>
</dbReference>
<evidence type="ECO:0000256" key="5">
    <source>
        <dbReference type="ARBA" id="ARBA00037847"/>
    </source>
</evidence>
<feature type="transmembrane region" description="Helical" evidence="7">
    <location>
        <begin position="119"/>
        <end position="139"/>
    </location>
</feature>
<comment type="subcellular location">
    <subcellularLocation>
        <location evidence="5">Endomembrane system</location>
        <topology evidence="5">Single-pass membrane protein</topology>
    </subcellularLocation>
    <subcellularLocation>
        <location evidence="1">Membrane</location>
        <topology evidence="1">Single-pass type II membrane protein</topology>
    </subcellularLocation>
</comment>
<dbReference type="Proteomes" id="UP000504607">
    <property type="component" value="Chromosome 12"/>
</dbReference>
<dbReference type="AlphaFoldDB" id="A0A6I9RZ00"/>
<evidence type="ECO:0000256" key="6">
    <source>
        <dbReference type="SAM" id="Coils"/>
    </source>
</evidence>
<evidence type="ECO:0000256" key="3">
    <source>
        <dbReference type="ARBA" id="ARBA00022603"/>
    </source>
</evidence>
<proteinExistence type="inferred from homology"/>
<keyword evidence="7" id="KW-0472">Membrane</keyword>
<keyword evidence="6" id="KW-0175">Coiled coil</keyword>
<dbReference type="KEGG" id="egu:105054654"/>
<dbReference type="Pfam" id="PF03141">
    <property type="entry name" value="Methyltransf_29"/>
    <property type="match status" value="1"/>
</dbReference>
<dbReference type="InParanoid" id="A0A6I9RZ00"/>
<evidence type="ECO:0000256" key="4">
    <source>
        <dbReference type="ARBA" id="ARBA00022968"/>
    </source>
</evidence>
<gene>
    <name evidence="9" type="primary">LOC105054654</name>
</gene>
<accession>A0A6I9RZ00</accession>
<keyword evidence="7" id="KW-0812">Transmembrane</keyword>
<dbReference type="PANTHER" id="PTHR44067:SF3">
    <property type="entry name" value="OS06G0138600 PROTEIN"/>
    <property type="match status" value="1"/>
</dbReference>
<dbReference type="InterPro" id="IPR053223">
    <property type="entry name" value="Prob_Methyltransferase"/>
</dbReference>
<keyword evidence="3" id="KW-0808">Transferase</keyword>
<keyword evidence="7" id="KW-1133">Transmembrane helix</keyword>
<feature type="coiled-coil region" evidence="6">
    <location>
        <begin position="166"/>
        <end position="193"/>
    </location>
</feature>
<comment type="similarity">
    <text evidence="2">Belongs to the methyltransferase superfamily.</text>
</comment>
<dbReference type="GO" id="GO:0016020">
    <property type="term" value="C:membrane"/>
    <property type="evidence" value="ECO:0007669"/>
    <property type="project" value="UniProtKB-SubCell"/>
</dbReference>
<evidence type="ECO:0000256" key="2">
    <source>
        <dbReference type="ARBA" id="ARBA00008361"/>
    </source>
</evidence>
<reference evidence="9" key="1">
    <citation type="submission" date="2025-08" db="UniProtKB">
        <authorList>
            <consortium name="RefSeq"/>
        </authorList>
    </citation>
    <scope>IDENTIFICATION</scope>
</reference>
<evidence type="ECO:0000256" key="1">
    <source>
        <dbReference type="ARBA" id="ARBA00004606"/>
    </source>
</evidence>
<keyword evidence="8" id="KW-1185">Reference proteome</keyword>
<dbReference type="InterPro" id="IPR004159">
    <property type="entry name" value="Put_SAM_MeTrfase"/>
</dbReference>
<evidence type="ECO:0000313" key="9">
    <source>
        <dbReference type="RefSeq" id="XP_010934529.1"/>
    </source>
</evidence>
<keyword evidence="4" id="KW-0735">Signal-anchor</keyword>
<sequence>MWQEIIILPNPKYQLYFTTRKFSSISRTRDLKIHRLRHKIANESDNDLLPRPFCPSSSGRNLRYPRSRSTAVNRKQEIPACPVTAPSSPVLSSAPMGSVSLKIGDGTARFRRATLCSSALHLLMLASVVSTNLFALYVFTYSPSPSAGGGGGGGGHNGLSVISQHVSLILREIEASERRLHQIERELAGYDTLNPAKPGLPSELKLFLARHPLPLGRDSRSGITAMVSSVSHSCARPAATALLSEFMNYHPAAPCPTADPLLPSKLISKACEPLPRRRCLSRPPVGAPRLPLPRSLWNPNAKNPGAGLNGIDKQMWIKPRGKNDFLIDDVLALGGGGIRIGFDINGGAGNFAARMAERNVTVVTSTLELGSKPMNEFVAARGLFPLLMSPAQRFPFYDSVFDLVHTMNALDEAGAPALGPSSRLEAVEFLMFDIDRILRAGGLFWLDNYLCVDDERKRTVTRLIERFGYKKLKWVVGEKADAAGIGKTQVYLSAVLQKPARG</sequence>
<keyword evidence="3" id="KW-0489">Methyltransferase</keyword>
<dbReference type="GO" id="GO:0008168">
    <property type="term" value="F:methyltransferase activity"/>
    <property type="evidence" value="ECO:0007669"/>
    <property type="project" value="UniProtKB-KW"/>
</dbReference>
<dbReference type="GO" id="GO:0032259">
    <property type="term" value="P:methylation"/>
    <property type="evidence" value="ECO:0007669"/>
    <property type="project" value="UniProtKB-KW"/>
</dbReference>
<name>A0A6I9RZ00_ELAGV</name>
<dbReference type="GO" id="GO:0012505">
    <property type="term" value="C:endomembrane system"/>
    <property type="evidence" value="ECO:0007669"/>
    <property type="project" value="UniProtKB-SubCell"/>
</dbReference>
<dbReference type="OrthoDB" id="2013972at2759"/>
<dbReference type="FunCoup" id="A0A6I9RZ00">
    <property type="interactions" value="2383"/>
</dbReference>
<evidence type="ECO:0000313" key="8">
    <source>
        <dbReference type="Proteomes" id="UP000504607"/>
    </source>
</evidence>
<dbReference type="RefSeq" id="XP_010934529.1">
    <property type="nucleotide sequence ID" value="XM_010936227.3"/>
</dbReference>
<dbReference type="GeneID" id="105054654"/>
<evidence type="ECO:0000256" key="7">
    <source>
        <dbReference type="SAM" id="Phobius"/>
    </source>
</evidence>